<dbReference type="InterPro" id="IPR028882">
    <property type="entry name" value="SDHAF2"/>
</dbReference>
<comment type="similarity">
    <text evidence="4">Belongs to the SDHAF2 family.</text>
</comment>
<name>A0A146M866_LYGHE</name>
<keyword evidence="3 4" id="KW-0143">Chaperone</keyword>
<dbReference type="GO" id="GO:0006121">
    <property type="term" value="P:mitochondrial electron transport, succinate to ubiquinone"/>
    <property type="evidence" value="ECO:0007669"/>
    <property type="project" value="UniProtKB-UniRule"/>
</dbReference>
<dbReference type="InterPro" id="IPR036714">
    <property type="entry name" value="SDH_sf"/>
</dbReference>
<comment type="subcellular location">
    <subcellularLocation>
        <location evidence="1 4">Mitochondrion matrix</location>
    </subcellularLocation>
</comment>
<dbReference type="PANTHER" id="PTHR12469">
    <property type="entry name" value="PROTEIN EMI5 HOMOLOG, MITOCHONDRIAL"/>
    <property type="match status" value="1"/>
</dbReference>
<evidence type="ECO:0000256" key="2">
    <source>
        <dbReference type="ARBA" id="ARBA00023128"/>
    </source>
</evidence>
<evidence type="ECO:0000313" key="5">
    <source>
        <dbReference type="EMBL" id="JAQ15232.1"/>
    </source>
</evidence>
<dbReference type="InterPro" id="IPR005631">
    <property type="entry name" value="SDH"/>
</dbReference>
<gene>
    <name evidence="5" type="primary">AAEL005866</name>
    <name evidence="5" type="ORF">g.48437</name>
</gene>
<dbReference type="HAMAP" id="MF_03057">
    <property type="entry name" value="SDHAF2"/>
    <property type="match status" value="1"/>
</dbReference>
<dbReference type="PANTHER" id="PTHR12469:SF2">
    <property type="entry name" value="SUCCINATE DEHYDROGENASE ASSEMBLY FACTOR 2, MITOCHONDRIAL"/>
    <property type="match status" value="1"/>
</dbReference>
<reference evidence="5" key="1">
    <citation type="journal article" date="2016" name="Gigascience">
        <title>De novo construction of an expanded transcriptome assembly for the western tarnished plant bug, Lygus hesperus.</title>
        <authorList>
            <person name="Tassone E.E."/>
            <person name="Geib S.M."/>
            <person name="Hall B."/>
            <person name="Fabrick J.A."/>
            <person name="Brent C.S."/>
            <person name="Hull J.J."/>
        </authorList>
    </citation>
    <scope>NUCLEOTIDE SEQUENCE</scope>
</reference>
<dbReference type="GO" id="GO:0034553">
    <property type="term" value="P:mitochondrial respiratory chain complex II assembly"/>
    <property type="evidence" value="ECO:0007669"/>
    <property type="project" value="TreeGrafter"/>
</dbReference>
<evidence type="ECO:0000256" key="4">
    <source>
        <dbReference type="HAMAP-Rule" id="MF_03057"/>
    </source>
</evidence>
<evidence type="ECO:0000256" key="3">
    <source>
        <dbReference type="ARBA" id="ARBA00023186"/>
    </source>
</evidence>
<accession>A0A146M866</accession>
<proteinExistence type="inferred from homology"/>
<dbReference type="Pfam" id="PF03937">
    <property type="entry name" value="Sdh5"/>
    <property type="match status" value="1"/>
</dbReference>
<evidence type="ECO:0000256" key="1">
    <source>
        <dbReference type="ARBA" id="ARBA00004305"/>
    </source>
</evidence>
<sequence>MNLVGRRTANFIKSAARLEDVSRIFSRPLSDVGPNEPSIPPYEWRVETVDVKRARLLYQSRKRGMLENDLLLSTFAAKHLKTMDESLLNQYDLLLNVPSNDWDIYYWAVGNKPTPKEFQTKVMELLKQHVKNANKELRIRQPDLH</sequence>
<protein>
    <recommendedName>
        <fullName evidence="4">Succinate dehydrogenase assembly factor 2, mitochondrial</fullName>
        <shortName evidence="4">SDH assembly factor 2</shortName>
        <shortName evidence="4">SDHAF2</shortName>
    </recommendedName>
</protein>
<dbReference type="AlphaFoldDB" id="A0A146M866"/>
<comment type="subunit">
    <text evidence="4">Interacts with the flavoprotein subunit within the SDH catalytic dimer.</text>
</comment>
<keyword evidence="2 4" id="KW-0496">Mitochondrion</keyword>
<dbReference type="Gene3D" id="1.10.150.250">
    <property type="entry name" value="Flavinator of succinate dehydrogenase"/>
    <property type="match status" value="1"/>
</dbReference>
<dbReference type="GO" id="GO:0005759">
    <property type="term" value="C:mitochondrial matrix"/>
    <property type="evidence" value="ECO:0007669"/>
    <property type="project" value="UniProtKB-SubCell"/>
</dbReference>
<dbReference type="EMBL" id="GDHC01003397">
    <property type="protein sequence ID" value="JAQ15232.1"/>
    <property type="molecule type" value="Transcribed_RNA"/>
</dbReference>
<organism evidence="5">
    <name type="scientific">Lygus hesperus</name>
    <name type="common">Western plant bug</name>
    <dbReference type="NCBI Taxonomy" id="30085"/>
    <lineage>
        <taxon>Eukaryota</taxon>
        <taxon>Metazoa</taxon>
        <taxon>Ecdysozoa</taxon>
        <taxon>Arthropoda</taxon>
        <taxon>Hexapoda</taxon>
        <taxon>Insecta</taxon>
        <taxon>Pterygota</taxon>
        <taxon>Neoptera</taxon>
        <taxon>Paraneoptera</taxon>
        <taxon>Hemiptera</taxon>
        <taxon>Heteroptera</taxon>
        <taxon>Panheteroptera</taxon>
        <taxon>Cimicomorpha</taxon>
        <taxon>Miridae</taxon>
        <taxon>Mirini</taxon>
        <taxon>Lygus</taxon>
    </lineage>
</organism>
<dbReference type="SUPFAM" id="SSF109910">
    <property type="entry name" value="YgfY-like"/>
    <property type="match status" value="1"/>
</dbReference>
<comment type="function">
    <text evidence="4">Plays an essential role in the assembly of succinate dehydrogenase (SDH), an enzyme complex (also referred to as respiratory complex II) that is a component of both the tricarboxylic acid (TCA) cycle and the mitochondrial electron transport chain, and which couples the oxidation of succinate to fumarate with the reduction of ubiquinone (coenzyme Q) to ubiquinol. Required for flavinylation (covalent attachment of FAD) of the flavoprotein subunit of the SDH catalytic dimer.</text>
</comment>
<dbReference type="FunFam" id="1.10.150.250:FF:000002">
    <property type="entry name" value="Succinate dehydrogenase assembly factor 2, mitochondrial"/>
    <property type="match status" value="1"/>
</dbReference>
<dbReference type="GO" id="GO:0006099">
    <property type="term" value="P:tricarboxylic acid cycle"/>
    <property type="evidence" value="ECO:0007669"/>
    <property type="project" value="TreeGrafter"/>
</dbReference>